<evidence type="ECO:0000256" key="4">
    <source>
        <dbReference type="ARBA" id="ARBA00022559"/>
    </source>
</evidence>
<evidence type="ECO:0000256" key="12">
    <source>
        <dbReference type="ARBA" id="ARBA00049091"/>
    </source>
</evidence>
<accession>A0A936YS76</accession>
<keyword evidence="7" id="KW-1015">Disulfide bond</keyword>
<name>A0A936YS76_9HYPH</name>
<evidence type="ECO:0000256" key="5">
    <source>
        <dbReference type="ARBA" id="ARBA00022862"/>
    </source>
</evidence>
<evidence type="ECO:0000259" key="14">
    <source>
        <dbReference type="PROSITE" id="PS51352"/>
    </source>
</evidence>
<sequence>MIELSIGDQAPDFTLPTNGGGTVSLSALSGKKVVIYFYPKDNTQSCTVEAIDFTRLSAEFEDAGTTIIGISPDSVKKHDNFCKKHSLGITLAADEQKQAIDAYGLWVEKTMYGLKYMGVERTTLLIDAAGRIARIWRKVKVKGHAEEVLEAAKLLR</sequence>
<dbReference type="GO" id="GO:0008379">
    <property type="term" value="F:thioredoxin peroxidase activity"/>
    <property type="evidence" value="ECO:0007669"/>
    <property type="project" value="TreeGrafter"/>
</dbReference>
<comment type="subunit">
    <text evidence="2">Monomer.</text>
</comment>
<evidence type="ECO:0000256" key="1">
    <source>
        <dbReference type="ARBA" id="ARBA00003330"/>
    </source>
</evidence>
<dbReference type="PROSITE" id="PS51352">
    <property type="entry name" value="THIOREDOXIN_2"/>
    <property type="match status" value="1"/>
</dbReference>
<reference evidence="15" key="1">
    <citation type="submission" date="2021-01" db="EMBL/GenBank/DDBJ databases">
        <title>Rhizobium sp. strain KVB221 16S ribosomal RNA gene Genome sequencing and assembly.</title>
        <authorList>
            <person name="Kang M."/>
        </authorList>
    </citation>
    <scope>NUCLEOTIDE SEQUENCE</scope>
    <source>
        <strain evidence="15">KVB221</strain>
    </source>
</reference>
<dbReference type="AlphaFoldDB" id="A0A936YS76"/>
<keyword evidence="5" id="KW-0049">Antioxidant</keyword>
<dbReference type="FunFam" id="3.40.30.10:FF:000007">
    <property type="entry name" value="Thioredoxin-dependent thiol peroxidase"/>
    <property type="match status" value="1"/>
</dbReference>
<dbReference type="InterPro" id="IPR000866">
    <property type="entry name" value="AhpC/TSA"/>
</dbReference>
<dbReference type="PIRSF" id="PIRSF000239">
    <property type="entry name" value="AHPC"/>
    <property type="match status" value="1"/>
</dbReference>
<evidence type="ECO:0000256" key="13">
    <source>
        <dbReference type="PIRSR" id="PIRSR000239-1"/>
    </source>
</evidence>
<dbReference type="GO" id="GO:0045454">
    <property type="term" value="P:cell redox homeostasis"/>
    <property type="evidence" value="ECO:0007669"/>
    <property type="project" value="TreeGrafter"/>
</dbReference>
<dbReference type="GO" id="GO:0005737">
    <property type="term" value="C:cytoplasm"/>
    <property type="evidence" value="ECO:0007669"/>
    <property type="project" value="TreeGrafter"/>
</dbReference>
<comment type="catalytic activity">
    <reaction evidence="12">
        <text>a hydroperoxide + [thioredoxin]-dithiol = an alcohol + [thioredoxin]-disulfide + H2O</text>
        <dbReference type="Rhea" id="RHEA:62620"/>
        <dbReference type="Rhea" id="RHEA-COMP:10698"/>
        <dbReference type="Rhea" id="RHEA-COMP:10700"/>
        <dbReference type="ChEBI" id="CHEBI:15377"/>
        <dbReference type="ChEBI" id="CHEBI:29950"/>
        <dbReference type="ChEBI" id="CHEBI:30879"/>
        <dbReference type="ChEBI" id="CHEBI:35924"/>
        <dbReference type="ChEBI" id="CHEBI:50058"/>
        <dbReference type="EC" id="1.11.1.24"/>
    </reaction>
</comment>
<protein>
    <recommendedName>
        <fullName evidence="3">thioredoxin-dependent peroxiredoxin</fullName>
        <ecNumber evidence="3">1.11.1.24</ecNumber>
    </recommendedName>
    <alternativeName>
        <fullName evidence="9">Thioredoxin peroxidase</fullName>
    </alternativeName>
    <alternativeName>
        <fullName evidence="11">Thioredoxin-dependent peroxiredoxin Bcp</fullName>
    </alternativeName>
</protein>
<dbReference type="InterPro" id="IPR036249">
    <property type="entry name" value="Thioredoxin-like_sf"/>
</dbReference>
<dbReference type="Pfam" id="PF00578">
    <property type="entry name" value="AhpC-TSA"/>
    <property type="match status" value="1"/>
</dbReference>
<evidence type="ECO:0000256" key="10">
    <source>
        <dbReference type="ARBA" id="ARBA00038489"/>
    </source>
</evidence>
<dbReference type="EMBL" id="JAEQNC010000010">
    <property type="protein sequence ID" value="MBL0373832.1"/>
    <property type="molecule type" value="Genomic_DNA"/>
</dbReference>
<gene>
    <name evidence="15" type="ORF">JJB09_17555</name>
</gene>
<evidence type="ECO:0000256" key="8">
    <source>
        <dbReference type="ARBA" id="ARBA00023284"/>
    </source>
</evidence>
<dbReference type="PANTHER" id="PTHR42801">
    <property type="entry name" value="THIOREDOXIN-DEPENDENT PEROXIDE REDUCTASE"/>
    <property type="match status" value="1"/>
</dbReference>
<comment type="similarity">
    <text evidence="10">Belongs to the peroxiredoxin family. BCP/PrxQ subfamily.</text>
</comment>
<evidence type="ECO:0000256" key="11">
    <source>
        <dbReference type="ARBA" id="ARBA00042639"/>
    </source>
</evidence>
<dbReference type="InterPro" id="IPR013766">
    <property type="entry name" value="Thioredoxin_domain"/>
</dbReference>
<dbReference type="GO" id="GO:0034599">
    <property type="term" value="P:cellular response to oxidative stress"/>
    <property type="evidence" value="ECO:0007669"/>
    <property type="project" value="TreeGrafter"/>
</dbReference>
<dbReference type="InterPro" id="IPR050924">
    <property type="entry name" value="Peroxiredoxin_BCP/PrxQ"/>
</dbReference>
<keyword evidence="16" id="KW-1185">Reference proteome</keyword>
<dbReference type="RefSeq" id="WP_201661019.1">
    <property type="nucleotide sequence ID" value="NZ_JAEQNC010000010.1"/>
</dbReference>
<dbReference type="PANTHER" id="PTHR42801:SF4">
    <property type="entry name" value="AHPC_TSA FAMILY PROTEIN"/>
    <property type="match status" value="1"/>
</dbReference>
<comment type="caution">
    <text evidence="15">The sequence shown here is derived from an EMBL/GenBank/DDBJ whole genome shotgun (WGS) entry which is preliminary data.</text>
</comment>
<dbReference type="SUPFAM" id="SSF52833">
    <property type="entry name" value="Thioredoxin-like"/>
    <property type="match status" value="1"/>
</dbReference>
<feature type="domain" description="Thioredoxin" evidence="14">
    <location>
        <begin position="4"/>
        <end position="156"/>
    </location>
</feature>
<evidence type="ECO:0000256" key="9">
    <source>
        <dbReference type="ARBA" id="ARBA00032824"/>
    </source>
</evidence>
<evidence type="ECO:0000313" key="15">
    <source>
        <dbReference type="EMBL" id="MBL0373832.1"/>
    </source>
</evidence>
<comment type="function">
    <text evidence="1">Thiol-specific peroxidase that catalyzes the reduction of hydrogen peroxide and organic hydroperoxides to water and alcohols, respectively. Plays a role in cell protection against oxidative stress by detoxifying peroxides and as sensor of hydrogen peroxide-mediated signaling events.</text>
</comment>
<evidence type="ECO:0000256" key="3">
    <source>
        <dbReference type="ARBA" id="ARBA00013017"/>
    </source>
</evidence>
<feature type="active site" description="Cysteine sulfenic acid (-SOH) intermediate; for peroxidase activity" evidence="13">
    <location>
        <position position="46"/>
    </location>
</feature>
<proteinExistence type="inferred from homology"/>
<dbReference type="CDD" id="cd03017">
    <property type="entry name" value="PRX_BCP"/>
    <property type="match status" value="1"/>
</dbReference>
<dbReference type="Proteomes" id="UP000633219">
    <property type="component" value="Unassembled WGS sequence"/>
</dbReference>
<dbReference type="Gene3D" id="3.40.30.10">
    <property type="entry name" value="Glutaredoxin"/>
    <property type="match status" value="1"/>
</dbReference>
<keyword evidence="8" id="KW-0676">Redox-active center</keyword>
<organism evidence="15 16">
    <name type="scientific">Rhizobium setariae</name>
    <dbReference type="NCBI Taxonomy" id="2801340"/>
    <lineage>
        <taxon>Bacteria</taxon>
        <taxon>Pseudomonadati</taxon>
        <taxon>Pseudomonadota</taxon>
        <taxon>Alphaproteobacteria</taxon>
        <taxon>Hyphomicrobiales</taxon>
        <taxon>Rhizobiaceae</taxon>
        <taxon>Rhizobium/Agrobacterium group</taxon>
        <taxon>Rhizobium</taxon>
    </lineage>
</organism>
<dbReference type="InterPro" id="IPR024706">
    <property type="entry name" value="Peroxiredoxin_AhpC-typ"/>
</dbReference>
<evidence type="ECO:0000256" key="7">
    <source>
        <dbReference type="ARBA" id="ARBA00023157"/>
    </source>
</evidence>
<evidence type="ECO:0000256" key="2">
    <source>
        <dbReference type="ARBA" id="ARBA00011245"/>
    </source>
</evidence>
<evidence type="ECO:0000256" key="6">
    <source>
        <dbReference type="ARBA" id="ARBA00023002"/>
    </source>
</evidence>
<dbReference type="EC" id="1.11.1.24" evidence="3"/>
<evidence type="ECO:0000313" key="16">
    <source>
        <dbReference type="Proteomes" id="UP000633219"/>
    </source>
</evidence>
<keyword evidence="4" id="KW-0575">Peroxidase</keyword>
<keyword evidence="6" id="KW-0560">Oxidoreductase</keyword>